<protein>
    <submittedName>
        <fullName evidence="4">ParB-like nuclease domain protein</fullName>
    </submittedName>
</protein>
<name>A0A1C9EHW0_9CAUD</name>
<dbReference type="OrthoDB" id="9741at10239"/>
<evidence type="ECO:0000256" key="2">
    <source>
        <dbReference type="SAM" id="MobiDB-lite"/>
    </source>
</evidence>
<dbReference type="EMBL" id="KX557279">
    <property type="protein sequence ID" value="AON97347.1"/>
    <property type="molecule type" value="Genomic_DNA"/>
</dbReference>
<keyword evidence="5" id="KW-1185">Reference proteome</keyword>
<dbReference type="InterPro" id="IPR004437">
    <property type="entry name" value="ParB/RepB/Spo0J"/>
</dbReference>
<dbReference type="Gene3D" id="1.10.10.2830">
    <property type="match status" value="1"/>
</dbReference>
<dbReference type="InterPro" id="IPR003115">
    <property type="entry name" value="ParB_N"/>
</dbReference>
<keyword evidence="1" id="KW-0159">Chromosome partition</keyword>
<dbReference type="InterPro" id="IPR036086">
    <property type="entry name" value="ParB/Sulfiredoxin_sf"/>
</dbReference>
<dbReference type="InterPro" id="IPR050336">
    <property type="entry name" value="Chromosome_partition/occlusion"/>
</dbReference>
<dbReference type="Proteomes" id="UP000203073">
    <property type="component" value="Segment"/>
</dbReference>
<dbReference type="SUPFAM" id="SSF109709">
    <property type="entry name" value="KorB DNA-binding domain-like"/>
    <property type="match status" value="1"/>
</dbReference>
<dbReference type="SMART" id="SM00470">
    <property type="entry name" value="ParB"/>
    <property type="match status" value="1"/>
</dbReference>
<evidence type="ECO:0000256" key="1">
    <source>
        <dbReference type="ARBA" id="ARBA00022829"/>
    </source>
</evidence>
<feature type="domain" description="ParB-like N-terminal" evidence="3">
    <location>
        <begin position="15"/>
        <end position="106"/>
    </location>
</feature>
<feature type="compositionally biased region" description="Low complexity" evidence="2">
    <location>
        <begin position="342"/>
        <end position="353"/>
    </location>
</feature>
<gene>
    <name evidence="4" type="primary">54</name>
    <name evidence="4" type="ORF">SEA_HEDWIG_54</name>
</gene>
<dbReference type="Gene3D" id="3.90.1530.30">
    <property type="match status" value="1"/>
</dbReference>
<dbReference type="Pfam" id="PF17762">
    <property type="entry name" value="HTH_ParB"/>
    <property type="match status" value="1"/>
</dbReference>
<feature type="region of interest" description="Disordered" evidence="2">
    <location>
        <begin position="308"/>
        <end position="360"/>
    </location>
</feature>
<dbReference type="GeneID" id="29056501"/>
<dbReference type="NCBIfam" id="TIGR00180">
    <property type="entry name" value="parB_part"/>
    <property type="match status" value="1"/>
</dbReference>
<dbReference type="Pfam" id="PF02195">
    <property type="entry name" value="ParB_N"/>
    <property type="match status" value="1"/>
</dbReference>
<evidence type="ECO:0000259" key="3">
    <source>
        <dbReference type="SMART" id="SM00470"/>
    </source>
</evidence>
<dbReference type="RefSeq" id="YP_009289863.1">
    <property type="nucleotide sequence ID" value="NC_031099.1"/>
</dbReference>
<dbReference type="KEGG" id="vg:29056501"/>
<sequence>METSEMSSAPVIEQVELKPSQLVPHKKNIRTDVGDVSDLADSVRAKGVLQPLVVVPNGQPDKYVIVAGHRRHAAAKAAKVKTVPCVIRHDLTDEADQIAVMMVENGQRTDLTAVEEAKGVQTLLDLGDTQKRICERTGMSTTKVRLRAKVAKLSDEITAKLAEHAVTLDDAAFLADHTDDPDRLAELETALGTNNWAFAKQRVINQVEKEKAEAKLRKQAEATGLTVIDTTNNYTAARARRDEIAAELGVKPLALVVSETQWSTELSPPDDLLATAKENSAQSFVQLESRWAGNSHALQARLVVYRAPSPETIGPDPDADTTNSPAGVAEGGTATSGDDPDATPTVSPEAAAAAERRESLATATTVRHEFVSQIIDRGDMAHARLAGQYAAQAGDFVEISFEELLPYLPIEDPVADADPWQSGIREERSAAVVAWFDSTQNPNSLLLGYAWLWLDLADRVLQSGDGPQWLDTVELQAVDRYVGLLVACGYTMSDIELEVSYAVKQALAEESTDGSEEPGNEE</sequence>
<dbReference type="SUPFAM" id="SSF110849">
    <property type="entry name" value="ParB/Sulfiredoxin"/>
    <property type="match status" value="1"/>
</dbReference>
<dbReference type="GO" id="GO:0007059">
    <property type="term" value="P:chromosome segregation"/>
    <property type="evidence" value="ECO:0007669"/>
    <property type="project" value="UniProtKB-KW"/>
</dbReference>
<dbReference type="InterPro" id="IPR041468">
    <property type="entry name" value="HTH_ParB/Spo0J"/>
</dbReference>
<evidence type="ECO:0000313" key="4">
    <source>
        <dbReference type="EMBL" id="AON97347.1"/>
    </source>
</evidence>
<dbReference type="PANTHER" id="PTHR33375:SF1">
    <property type="entry name" value="CHROMOSOME-PARTITIONING PROTEIN PARB-RELATED"/>
    <property type="match status" value="1"/>
</dbReference>
<accession>A0A1C9EHW0</accession>
<dbReference type="PANTHER" id="PTHR33375">
    <property type="entry name" value="CHROMOSOME-PARTITIONING PROTEIN PARB-RELATED"/>
    <property type="match status" value="1"/>
</dbReference>
<dbReference type="GO" id="GO:0003677">
    <property type="term" value="F:DNA binding"/>
    <property type="evidence" value="ECO:0007669"/>
    <property type="project" value="InterPro"/>
</dbReference>
<proteinExistence type="predicted"/>
<evidence type="ECO:0000313" key="5">
    <source>
        <dbReference type="Proteomes" id="UP000203073"/>
    </source>
</evidence>
<reference evidence="5" key="1">
    <citation type="submission" date="2016-07" db="EMBL/GenBank/DDBJ databases">
        <authorList>
            <person name="Florea S."/>
            <person name="Webb J.S."/>
            <person name="Jaromczyk J."/>
            <person name="Schardl C.L."/>
        </authorList>
    </citation>
    <scope>NUCLEOTIDE SEQUENCE [LARGE SCALE GENOMIC DNA]</scope>
</reference>
<organism evidence="4 5">
    <name type="scientific">Gordonia phage Hedwig</name>
    <dbReference type="NCBI Taxonomy" id="1887648"/>
    <lineage>
        <taxon>Viruses</taxon>
        <taxon>Duplodnaviria</taxon>
        <taxon>Heunggongvirae</taxon>
        <taxon>Uroviricota</taxon>
        <taxon>Caudoviricetes</taxon>
        <taxon>Hedwigvirus</taxon>
        <taxon>Hedwigvirus hedwig</taxon>
    </lineage>
</organism>